<dbReference type="GO" id="GO:0005737">
    <property type="term" value="C:cytoplasm"/>
    <property type="evidence" value="ECO:0007669"/>
    <property type="project" value="TreeGrafter"/>
</dbReference>
<dbReference type="PANTHER" id="PTHR24361">
    <property type="entry name" value="MITOGEN-ACTIVATED KINASE KINASE KINASE"/>
    <property type="match status" value="1"/>
</dbReference>
<sequence>MESETTHNGQSREDIEDLIEHCIPRPPLPPRIDDTVFQEISYLLDQHPDPFFQKWGSNPRTYTLLRMLGYDEDSTVFTTFDLEQIGDVLLPLWPKYLPKSLTDSGLSSDDFRRIQPHVLSRPELLNESNFLSNVHSHRYIIGGKAHFDELEELGHGGSAKVERVRHKLTGKCFACKRISRGSTLKVQRDQLVEFEQELNILKRVRHKHIVNYVGSYTDFDSFSLILSPVADLVLKALLQRQDRNNPLSSAHLGCLRSAFGCLATAIAFVHDERIRHKDIKPGNILISQGKIYLCDFGISRDWSMNDHSTTEGPVPRYTPRYAAPEVTDKNRRNESWDIWSLGCVFLEMITVIEGYPLSEMDDFLCRVSGGLSVHGLCYASNEIRLWLNHLRSGSTNNTCLDWISDMVEEEAEKRPKAKSVVQMIQEHSHGFPASAFIGQCCMRFDSVVSNDQVNYPALQVTPTTGLRIDFNATPCGRDSTQKSPATPGSRIAERPQISRDRSLSPKAQENARGGSVVDAISLPPAPGSLHGGFSSGHASTHSLPSSKASRGQSVSLPEHSTASSRLSPIPHPSELQVDCLCGSRSYERHIFNAKVSFYSADESVRSIETCERCEVPELRVQLYETPPEDPSTATVGAQPQETLISKVWWITRRLVISHCADSPAKWRCCSFWLPLADLSFQIAGDEVTLAWSDCNQMRLKSSAYIETIIKNWKQHLRSRTQIWGSRLNPKFYVTKFRNRACTSIYCALKSII</sequence>
<evidence type="ECO:0000256" key="3">
    <source>
        <dbReference type="PROSITE-ProRule" id="PRU10141"/>
    </source>
</evidence>
<keyword evidence="2 3" id="KW-0067">ATP-binding</keyword>
<keyword evidence="1 3" id="KW-0547">Nucleotide-binding</keyword>
<dbReference type="Pfam" id="PF00069">
    <property type="entry name" value="Pkinase"/>
    <property type="match status" value="1"/>
</dbReference>
<dbReference type="AlphaFoldDB" id="A0A8E2E7Z0"/>
<dbReference type="InterPro" id="IPR000719">
    <property type="entry name" value="Prot_kinase_dom"/>
</dbReference>
<evidence type="ECO:0000313" key="7">
    <source>
        <dbReference type="Proteomes" id="UP000250266"/>
    </source>
</evidence>
<evidence type="ECO:0000256" key="2">
    <source>
        <dbReference type="ARBA" id="ARBA00022840"/>
    </source>
</evidence>
<keyword evidence="6" id="KW-0418">Kinase</keyword>
<feature type="compositionally biased region" description="Basic and acidic residues" evidence="4">
    <location>
        <begin position="491"/>
        <end position="503"/>
    </location>
</feature>
<accession>A0A8E2E7Z0</accession>
<dbReference type="GO" id="GO:0005524">
    <property type="term" value="F:ATP binding"/>
    <property type="evidence" value="ECO:0007669"/>
    <property type="project" value="UniProtKB-UniRule"/>
</dbReference>
<reference evidence="6 7" key="1">
    <citation type="journal article" date="2016" name="Nat. Commun.">
        <title>Ectomycorrhizal ecology is imprinted in the genome of the dominant symbiotic fungus Cenococcum geophilum.</title>
        <authorList>
            <consortium name="DOE Joint Genome Institute"/>
            <person name="Peter M."/>
            <person name="Kohler A."/>
            <person name="Ohm R.A."/>
            <person name="Kuo A."/>
            <person name="Krutzmann J."/>
            <person name="Morin E."/>
            <person name="Arend M."/>
            <person name="Barry K.W."/>
            <person name="Binder M."/>
            <person name="Choi C."/>
            <person name="Clum A."/>
            <person name="Copeland A."/>
            <person name="Grisel N."/>
            <person name="Haridas S."/>
            <person name="Kipfer T."/>
            <person name="LaButti K."/>
            <person name="Lindquist E."/>
            <person name="Lipzen A."/>
            <person name="Maire R."/>
            <person name="Meier B."/>
            <person name="Mihaltcheva S."/>
            <person name="Molinier V."/>
            <person name="Murat C."/>
            <person name="Poggeler S."/>
            <person name="Quandt C.A."/>
            <person name="Sperisen C."/>
            <person name="Tritt A."/>
            <person name="Tisserant E."/>
            <person name="Crous P.W."/>
            <person name="Henrissat B."/>
            <person name="Nehls U."/>
            <person name="Egli S."/>
            <person name="Spatafora J.W."/>
            <person name="Grigoriev I.V."/>
            <person name="Martin F.M."/>
        </authorList>
    </citation>
    <scope>NUCLEOTIDE SEQUENCE [LARGE SCALE GENOMIC DNA]</scope>
    <source>
        <strain evidence="6 7">CBS 459.81</strain>
    </source>
</reference>
<dbReference type="InterPro" id="IPR017441">
    <property type="entry name" value="Protein_kinase_ATP_BS"/>
</dbReference>
<dbReference type="InterPro" id="IPR053235">
    <property type="entry name" value="Ser_Thr_kinase"/>
</dbReference>
<feature type="compositionally biased region" description="Polar residues" evidence="4">
    <location>
        <begin position="536"/>
        <end position="566"/>
    </location>
</feature>
<dbReference type="InterPro" id="IPR008271">
    <property type="entry name" value="Ser/Thr_kinase_AS"/>
</dbReference>
<dbReference type="CDD" id="cd00180">
    <property type="entry name" value="PKc"/>
    <property type="match status" value="1"/>
</dbReference>
<dbReference type="Proteomes" id="UP000250266">
    <property type="component" value="Unassembled WGS sequence"/>
</dbReference>
<protein>
    <submittedName>
        <fullName evidence="6">Kinase-like protein</fullName>
    </submittedName>
</protein>
<feature type="region of interest" description="Disordered" evidence="4">
    <location>
        <begin position="470"/>
        <end position="569"/>
    </location>
</feature>
<dbReference type="PROSITE" id="PS00107">
    <property type="entry name" value="PROTEIN_KINASE_ATP"/>
    <property type="match status" value="1"/>
</dbReference>
<dbReference type="PROSITE" id="PS00108">
    <property type="entry name" value="PROTEIN_KINASE_ST"/>
    <property type="match status" value="1"/>
</dbReference>
<keyword evidence="7" id="KW-1185">Reference proteome</keyword>
<dbReference type="Gene3D" id="3.30.200.20">
    <property type="entry name" value="Phosphorylase Kinase, domain 1"/>
    <property type="match status" value="1"/>
</dbReference>
<dbReference type="OrthoDB" id="4062651at2759"/>
<evidence type="ECO:0000256" key="4">
    <source>
        <dbReference type="SAM" id="MobiDB-lite"/>
    </source>
</evidence>
<evidence type="ECO:0000313" key="6">
    <source>
        <dbReference type="EMBL" id="OCK79111.1"/>
    </source>
</evidence>
<dbReference type="EMBL" id="KV745023">
    <property type="protein sequence ID" value="OCK79111.1"/>
    <property type="molecule type" value="Genomic_DNA"/>
</dbReference>
<name>A0A8E2E7Z0_9PEZI</name>
<dbReference type="SMART" id="SM00220">
    <property type="entry name" value="S_TKc"/>
    <property type="match status" value="1"/>
</dbReference>
<organism evidence="6 7">
    <name type="scientific">Lepidopterella palustris CBS 459.81</name>
    <dbReference type="NCBI Taxonomy" id="1314670"/>
    <lineage>
        <taxon>Eukaryota</taxon>
        <taxon>Fungi</taxon>
        <taxon>Dikarya</taxon>
        <taxon>Ascomycota</taxon>
        <taxon>Pezizomycotina</taxon>
        <taxon>Dothideomycetes</taxon>
        <taxon>Pleosporomycetidae</taxon>
        <taxon>Mytilinidiales</taxon>
        <taxon>Argynnaceae</taxon>
        <taxon>Lepidopterella</taxon>
    </lineage>
</organism>
<dbReference type="Gene3D" id="1.10.510.10">
    <property type="entry name" value="Transferase(Phosphotransferase) domain 1"/>
    <property type="match status" value="1"/>
</dbReference>
<dbReference type="PROSITE" id="PS50011">
    <property type="entry name" value="PROTEIN_KINASE_DOM"/>
    <property type="match status" value="1"/>
</dbReference>
<keyword evidence="6" id="KW-0808">Transferase</keyword>
<evidence type="ECO:0000259" key="5">
    <source>
        <dbReference type="PROSITE" id="PS50011"/>
    </source>
</evidence>
<dbReference type="GO" id="GO:0004674">
    <property type="term" value="F:protein serine/threonine kinase activity"/>
    <property type="evidence" value="ECO:0007669"/>
    <property type="project" value="TreeGrafter"/>
</dbReference>
<evidence type="ECO:0000256" key="1">
    <source>
        <dbReference type="ARBA" id="ARBA00022741"/>
    </source>
</evidence>
<proteinExistence type="predicted"/>
<dbReference type="SUPFAM" id="SSF56112">
    <property type="entry name" value="Protein kinase-like (PK-like)"/>
    <property type="match status" value="1"/>
</dbReference>
<gene>
    <name evidence="6" type="ORF">K432DRAFT_77012</name>
</gene>
<feature type="domain" description="Protein kinase" evidence="5">
    <location>
        <begin position="147"/>
        <end position="432"/>
    </location>
</feature>
<feature type="binding site" evidence="3">
    <location>
        <position position="176"/>
    </location>
    <ligand>
        <name>ATP</name>
        <dbReference type="ChEBI" id="CHEBI:30616"/>
    </ligand>
</feature>
<dbReference type="InterPro" id="IPR011009">
    <property type="entry name" value="Kinase-like_dom_sf"/>
</dbReference>